<keyword evidence="3" id="KW-1185">Reference proteome</keyword>
<dbReference type="EMBL" id="WNTK01001455">
    <property type="protein sequence ID" value="KAG9467340.1"/>
    <property type="molecule type" value="Genomic_DNA"/>
</dbReference>
<dbReference type="AlphaFoldDB" id="A0A8J6EE32"/>
<feature type="region of interest" description="Disordered" evidence="1">
    <location>
        <begin position="1"/>
        <end position="21"/>
    </location>
</feature>
<evidence type="ECO:0000313" key="3">
    <source>
        <dbReference type="Proteomes" id="UP000770717"/>
    </source>
</evidence>
<evidence type="ECO:0000256" key="1">
    <source>
        <dbReference type="SAM" id="MobiDB-lite"/>
    </source>
</evidence>
<reference evidence="2" key="1">
    <citation type="thesis" date="2020" institute="ProQuest LLC" country="789 East Eisenhower Parkway, Ann Arbor, MI, USA">
        <title>Comparative Genomics and Chromosome Evolution.</title>
        <authorList>
            <person name="Mudd A.B."/>
        </authorList>
    </citation>
    <scope>NUCLEOTIDE SEQUENCE</scope>
    <source>
        <strain evidence="2">HN-11 Male</strain>
        <tissue evidence="2">Kidney and liver</tissue>
    </source>
</reference>
<proteinExistence type="predicted"/>
<feature type="compositionally biased region" description="Polar residues" evidence="1">
    <location>
        <begin position="67"/>
        <end position="76"/>
    </location>
</feature>
<organism evidence="2 3">
    <name type="scientific">Eleutherodactylus coqui</name>
    <name type="common">Puerto Rican coqui</name>
    <dbReference type="NCBI Taxonomy" id="57060"/>
    <lineage>
        <taxon>Eukaryota</taxon>
        <taxon>Metazoa</taxon>
        <taxon>Chordata</taxon>
        <taxon>Craniata</taxon>
        <taxon>Vertebrata</taxon>
        <taxon>Euteleostomi</taxon>
        <taxon>Amphibia</taxon>
        <taxon>Batrachia</taxon>
        <taxon>Anura</taxon>
        <taxon>Neobatrachia</taxon>
        <taxon>Hyloidea</taxon>
        <taxon>Eleutherodactylidae</taxon>
        <taxon>Eleutherodactylinae</taxon>
        <taxon>Eleutherodactylus</taxon>
        <taxon>Eleutherodactylus</taxon>
    </lineage>
</organism>
<name>A0A8J6EE32_ELECQ</name>
<gene>
    <name evidence="2" type="ORF">GDO78_015148</name>
</gene>
<protein>
    <submittedName>
        <fullName evidence="2">Uncharacterized protein</fullName>
    </submittedName>
</protein>
<dbReference type="Proteomes" id="UP000770717">
    <property type="component" value="Unassembled WGS sequence"/>
</dbReference>
<accession>A0A8J6EE32</accession>
<feature type="region of interest" description="Disordered" evidence="1">
    <location>
        <begin position="45"/>
        <end position="84"/>
    </location>
</feature>
<comment type="caution">
    <text evidence="2">The sequence shown here is derived from an EMBL/GenBank/DDBJ whole genome shotgun (WGS) entry which is preliminary data.</text>
</comment>
<sequence>MSGVKGNPGLNYEYKEQKTEQPILTPEPCCEVTEVLPSPTCGISEVEQVTPQPPAPLPVKPQPDPQTSVPEQPTNIQEKRGVKK</sequence>
<evidence type="ECO:0000313" key="2">
    <source>
        <dbReference type="EMBL" id="KAG9467340.1"/>
    </source>
</evidence>
<feature type="compositionally biased region" description="Pro residues" evidence="1">
    <location>
        <begin position="51"/>
        <end position="64"/>
    </location>
</feature>